<organism evidence="2">
    <name type="scientific">uncultured Phycisphaerae bacterium</name>
    <dbReference type="NCBI Taxonomy" id="904963"/>
    <lineage>
        <taxon>Bacteria</taxon>
        <taxon>Pseudomonadati</taxon>
        <taxon>Planctomycetota</taxon>
        <taxon>Phycisphaerae</taxon>
        <taxon>environmental samples</taxon>
    </lineage>
</organism>
<feature type="non-terminal residue" evidence="2">
    <location>
        <position position="53"/>
    </location>
</feature>
<accession>A0A6J4NA06</accession>
<reference evidence="2" key="1">
    <citation type="submission" date="2020-02" db="EMBL/GenBank/DDBJ databases">
        <authorList>
            <person name="Meier V. D."/>
        </authorList>
    </citation>
    <scope>NUCLEOTIDE SEQUENCE</scope>
    <source>
        <strain evidence="2">AVDCRST_MAG64</strain>
    </source>
</reference>
<feature type="region of interest" description="Disordered" evidence="1">
    <location>
        <begin position="26"/>
        <end position="53"/>
    </location>
</feature>
<dbReference type="EMBL" id="CADCUQ010000183">
    <property type="protein sequence ID" value="CAA9382536.1"/>
    <property type="molecule type" value="Genomic_DNA"/>
</dbReference>
<feature type="non-terminal residue" evidence="2">
    <location>
        <position position="1"/>
    </location>
</feature>
<evidence type="ECO:0000256" key="1">
    <source>
        <dbReference type="SAM" id="MobiDB-lite"/>
    </source>
</evidence>
<protein>
    <submittedName>
        <fullName evidence="2">Uncharacterized protein</fullName>
    </submittedName>
</protein>
<dbReference type="AlphaFoldDB" id="A0A6J4NA06"/>
<evidence type="ECO:0000313" key="2">
    <source>
        <dbReference type="EMBL" id="CAA9382536.1"/>
    </source>
</evidence>
<name>A0A6J4NA06_9BACT</name>
<gene>
    <name evidence="2" type="ORF">AVDCRST_MAG64-749</name>
</gene>
<proteinExistence type="predicted"/>
<feature type="compositionally biased region" description="Basic and acidic residues" evidence="1">
    <location>
        <begin position="42"/>
        <end position="53"/>
    </location>
</feature>
<feature type="compositionally biased region" description="Basic residues" evidence="1">
    <location>
        <begin position="30"/>
        <end position="41"/>
    </location>
</feature>
<sequence length="53" mass="6062">ERAGLRHAPVERRTHARPAHAHVLAETRGHTRCPRSPRHAARPCERRANAREV</sequence>